<dbReference type="Proteomes" id="UP000261325">
    <property type="component" value="Unassembled WGS sequence"/>
</dbReference>
<evidence type="ECO:0000259" key="2">
    <source>
        <dbReference type="Pfam" id="PF00724"/>
    </source>
</evidence>
<protein>
    <submittedName>
        <fullName evidence="3">Alkene reductase</fullName>
    </submittedName>
</protein>
<dbReference type="SUPFAM" id="SSF51395">
    <property type="entry name" value="FMN-linked oxidoreductases"/>
    <property type="match status" value="1"/>
</dbReference>
<dbReference type="Gene3D" id="3.20.20.70">
    <property type="entry name" value="Aldolase class I"/>
    <property type="match status" value="1"/>
</dbReference>
<dbReference type="InterPro" id="IPR045247">
    <property type="entry name" value="Oye-like"/>
</dbReference>
<dbReference type="PANTHER" id="PTHR22893">
    <property type="entry name" value="NADH OXIDOREDUCTASE-RELATED"/>
    <property type="match status" value="1"/>
</dbReference>
<evidence type="ECO:0000313" key="3">
    <source>
        <dbReference type="EMBL" id="HAC30113.1"/>
    </source>
</evidence>
<proteinExistence type="predicted"/>
<dbReference type="Pfam" id="PF00724">
    <property type="entry name" value="Oxidored_FMN"/>
    <property type="match status" value="1"/>
</dbReference>
<organism evidence="3 4">
    <name type="scientific">Marinobacter nauticus</name>
    <name type="common">Marinobacter hydrocarbonoclasticus</name>
    <name type="synonym">Marinobacter aquaeolei</name>
    <dbReference type="NCBI Taxonomy" id="2743"/>
    <lineage>
        <taxon>Bacteria</taxon>
        <taxon>Pseudomonadati</taxon>
        <taxon>Pseudomonadota</taxon>
        <taxon>Gammaproteobacteria</taxon>
        <taxon>Pseudomonadales</taxon>
        <taxon>Marinobacteraceae</taxon>
        <taxon>Marinobacter</taxon>
    </lineage>
</organism>
<evidence type="ECO:0000313" key="4">
    <source>
        <dbReference type="Proteomes" id="UP000261325"/>
    </source>
</evidence>
<name>A0A3B8WLY3_MARNT</name>
<sequence>PKFGVHFSVQIEPRGQGYAWTPGIFTAEQIEGWKKVTRAVHSQGGTIFCQLWHVGRVSHRSLQPDGQAPVAPSAIRAEGVKVFVETGPGTGALADPDEPRELTTAEVQELVAMYARAARNAVEAGFDGVEIHSANGYLVNQFISEHSNHRTDQYGGSLKNRLRFLEEIVSAISAEVGAERLGVRFAPLFESTEEERVYLGLVESDPHETYLEAAKLLEKRGVAYISIAEADWDNAPELPESFCVALRNAFSGVLIFAGRYTPEKAIRMLEAGYGDLFAFGKPFIANPDLPDRIRKGLPWNDVDPTTMYGGTDKGYTDYPTVESHPDSLSRERVTEQL</sequence>
<accession>A0A3B8WLY3</accession>
<comment type="caution">
    <text evidence="3">The sequence shown here is derived from an EMBL/GenBank/DDBJ whole genome shotgun (WGS) entry which is preliminary data.</text>
</comment>
<feature type="region of interest" description="Disordered" evidence="1">
    <location>
        <begin position="308"/>
        <end position="337"/>
    </location>
</feature>
<evidence type="ECO:0000256" key="1">
    <source>
        <dbReference type="SAM" id="MobiDB-lite"/>
    </source>
</evidence>
<dbReference type="GO" id="GO:0010181">
    <property type="term" value="F:FMN binding"/>
    <property type="evidence" value="ECO:0007669"/>
    <property type="project" value="InterPro"/>
</dbReference>
<feature type="domain" description="NADH:flavin oxidoreductase/NADH oxidase N-terminal" evidence="2">
    <location>
        <begin position="9"/>
        <end position="299"/>
    </location>
</feature>
<dbReference type="CDD" id="cd02933">
    <property type="entry name" value="OYE_like_FMN"/>
    <property type="match status" value="1"/>
</dbReference>
<dbReference type="InterPro" id="IPR013785">
    <property type="entry name" value="Aldolase_TIM"/>
</dbReference>
<feature type="non-terminal residue" evidence="3">
    <location>
        <position position="1"/>
    </location>
</feature>
<dbReference type="AlphaFoldDB" id="A0A3B8WLY3"/>
<gene>
    <name evidence="3" type="ORF">DCF82_20255</name>
</gene>
<dbReference type="InterPro" id="IPR001155">
    <property type="entry name" value="OxRdtase_FMN_N"/>
</dbReference>
<feature type="compositionally biased region" description="Basic and acidic residues" evidence="1">
    <location>
        <begin position="323"/>
        <end position="337"/>
    </location>
</feature>
<dbReference type="GO" id="GO:0016491">
    <property type="term" value="F:oxidoreductase activity"/>
    <property type="evidence" value="ECO:0007669"/>
    <property type="project" value="InterPro"/>
</dbReference>
<reference evidence="3 4" key="1">
    <citation type="journal article" date="2018" name="Nat. Biotechnol.">
        <title>A standardized bacterial taxonomy based on genome phylogeny substantially revises the tree of life.</title>
        <authorList>
            <person name="Parks D.H."/>
            <person name="Chuvochina M."/>
            <person name="Waite D.W."/>
            <person name="Rinke C."/>
            <person name="Skarshewski A."/>
            <person name="Chaumeil P.A."/>
            <person name="Hugenholtz P."/>
        </authorList>
    </citation>
    <scope>NUCLEOTIDE SEQUENCE [LARGE SCALE GENOMIC DNA]</scope>
    <source>
        <strain evidence="3">UBA9049</strain>
    </source>
</reference>
<dbReference type="GO" id="GO:0005829">
    <property type="term" value="C:cytosol"/>
    <property type="evidence" value="ECO:0007669"/>
    <property type="project" value="TreeGrafter"/>
</dbReference>
<dbReference type="PANTHER" id="PTHR22893:SF91">
    <property type="entry name" value="NADPH DEHYDROGENASE 2-RELATED"/>
    <property type="match status" value="1"/>
</dbReference>
<dbReference type="EMBL" id="DLYI01000278">
    <property type="protein sequence ID" value="HAC30113.1"/>
    <property type="molecule type" value="Genomic_DNA"/>
</dbReference>